<feature type="domain" description="TonB-dependent receptor plug" evidence="15">
    <location>
        <begin position="58"/>
        <end position="179"/>
    </location>
</feature>
<keyword evidence="3 9" id="KW-1134">Transmembrane beta strand</keyword>
<keyword evidence="6 10" id="KW-0798">TonB box</keyword>
<evidence type="ECO:0000256" key="8">
    <source>
        <dbReference type="ARBA" id="ARBA00023237"/>
    </source>
</evidence>
<keyword evidence="8 9" id="KW-0998">Cell outer membrane</keyword>
<reference evidence="16 17" key="1">
    <citation type="submission" date="2014-07" db="EMBL/GenBank/DDBJ databases">
        <title>Draft Genome Sequences of Environmental Pseudomonas syringae strains.</title>
        <authorList>
            <person name="Baltrus D.A."/>
            <person name="Berge O."/>
            <person name="Morris C."/>
        </authorList>
    </citation>
    <scope>NUCLEOTIDE SEQUENCE [LARGE SCALE GENOMIC DNA]</scope>
    <source>
        <strain evidence="16 17">CEB003</strain>
    </source>
</reference>
<dbReference type="Proteomes" id="UP000028643">
    <property type="component" value="Unassembled WGS sequence"/>
</dbReference>
<evidence type="ECO:0000256" key="7">
    <source>
        <dbReference type="ARBA" id="ARBA00023136"/>
    </source>
</evidence>
<dbReference type="InterPro" id="IPR012910">
    <property type="entry name" value="Plug_dom"/>
</dbReference>
<dbReference type="EMBL" id="JPQT01000021">
    <property type="protein sequence ID" value="KFE55963.1"/>
    <property type="molecule type" value="Genomic_DNA"/>
</dbReference>
<keyword evidence="16" id="KW-0675">Receptor</keyword>
<feature type="short sequence motif" description="TonB box" evidence="10">
    <location>
        <begin position="44"/>
        <end position="50"/>
    </location>
</feature>
<feature type="domain" description="TonB-dependent receptor-like beta-barrel" evidence="14">
    <location>
        <begin position="310"/>
        <end position="788"/>
    </location>
</feature>
<dbReference type="InterPro" id="IPR039426">
    <property type="entry name" value="TonB-dep_rcpt-like"/>
</dbReference>
<feature type="chain" id="PRO_5001798860" evidence="13">
    <location>
        <begin position="30"/>
        <end position="828"/>
    </location>
</feature>
<feature type="compositionally biased region" description="Polar residues" evidence="12">
    <location>
        <begin position="236"/>
        <end position="246"/>
    </location>
</feature>
<evidence type="ECO:0000256" key="4">
    <source>
        <dbReference type="ARBA" id="ARBA00022692"/>
    </source>
</evidence>
<evidence type="ECO:0000259" key="14">
    <source>
        <dbReference type="Pfam" id="PF00593"/>
    </source>
</evidence>
<feature type="signal peptide" evidence="13">
    <location>
        <begin position="1"/>
        <end position="29"/>
    </location>
</feature>
<evidence type="ECO:0000256" key="5">
    <source>
        <dbReference type="ARBA" id="ARBA00022729"/>
    </source>
</evidence>
<dbReference type="PANTHER" id="PTHR47234">
    <property type="match status" value="1"/>
</dbReference>
<dbReference type="InterPro" id="IPR000531">
    <property type="entry name" value="Beta-barrel_TonB"/>
</dbReference>
<dbReference type="PROSITE" id="PS52016">
    <property type="entry name" value="TONB_DEPENDENT_REC_3"/>
    <property type="match status" value="1"/>
</dbReference>
<gene>
    <name evidence="16" type="ORF">IV02_01475</name>
</gene>
<dbReference type="AlphaFoldDB" id="A0A085VKK0"/>
<sequence>MQAIKPRKNNEYMAYAALSLLASSIQVQAASNEGKASADQTLNTVVVTGNCGGQARTVADSPSPIDVISAEQLQASGKVGLKELLSRLLPSFNLPAINGGGTSWSVRGVTMRGLSGDQVLVLVNGKRRHNTALINNLARIGTAAVPVNLDLIPVSAVDHIEVLRDGASAQYGSDAIAGVINIILKESDNGGSAETSFGRYGSGDGDTTHQMFNYGLPLPNDGFLNLALDSKVQEPFSRSGSATGNLYGSAGRPDSRDQTVDRHGWNPSYGLGREKVTNGSYNLEIPLQDDLKFYSFSTFSYMETTKVTGNYRPNEITALAGDPATPYPDGIHAQRRNRTKDFQIAGGFKGEVGGWNYDASSTWGEDDSTLNANNTINPSWGPTSPTSFNLASQIFDQWTNNLDFNRSFDIGMKNPLQAAFGFEHRFERFEIEAGDYASYTPGNYILPSGPFAGLTPLPGLASYNGTSTADAGSISRNNVASYFDLGLDVTDKWYLGVAGRYEHYTQDIGSTWSGKFSTRYEILPGLALRGTVNNGFRAPSLAQTIYASSTFTSAGVVNGQQVSVPVKVLPVDSAEAKALGAEQLKPEKSLNYSFGVTFEPTDNYRLTTDFYQIAIRDRIVSTSLLGGSAVSQILAANGLSPSLYAQYYTNAVDTRTRGVDVVNEFRQNLGQYGLVRWSAAYNWNQTKIEKLQANPAALTGLGSQYQLFDRRLQKDLTVATPQSKLILASNWKVDDYDLNLAVTRFGSYTEGDNNPVNDRTYSAKWITDLDVAYALSKSLTLALGANNLFNVYPDKKGISDWGGAYKYGQFSPFGFGGSYYYTRLAYNF</sequence>
<proteinExistence type="inferred from homology"/>
<organism evidence="16 17">
    <name type="scientific">Pseudomonas syringae</name>
    <dbReference type="NCBI Taxonomy" id="317"/>
    <lineage>
        <taxon>Bacteria</taxon>
        <taxon>Pseudomonadati</taxon>
        <taxon>Pseudomonadota</taxon>
        <taxon>Gammaproteobacteria</taxon>
        <taxon>Pseudomonadales</taxon>
        <taxon>Pseudomonadaceae</taxon>
        <taxon>Pseudomonas</taxon>
    </lineage>
</organism>
<dbReference type="PROSITE" id="PS00430">
    <property type="entry name" value="TONB_DEPENDENT_REC_1"/>
    <property type="match status" value="1"/>
</dbReference>
<evidence type="ECO:0000256" key="9">
    <source>
        <dbReference type="PROSITE-ProRule" id="PRU01360"/>
    </source>
</evidence>
<dbReference type="InterPro" id="IPR037066">
    <property type="entry name" value="Plug_dom_sf"/>
</dbReference>
<dbReference type="InterPro" id="IPR036942">
    <property type="entry name" value="Beta-barrel_TonB_sf"/>
</dbReference>
<feature type="compositionally biased region" description="Basic and acidic residues" evidence="12">
    <location>
        <begin position="253"/>
        <end position="264"/>
    </location>
</feature>
<evidence type="ECO:0000313" key="17">
    <source>
        <dbReference type="Proteomes" id="UP000028643"/>
    </source>
</evidence>
<dbReference type="Pfam" id="PF07715">
    <property type="entry name" value="Plug"/>
    <property type="match status" value="1"/>
</dbReference>
<keyword evidence="4 9" id="KW-0812">Transmembrane</keyword>
<dbReference type="RefSeq" id="WP_080290638.1">
    <property type="nucleotide sequence ID" value="NZ_JPQT01000021.1"/>
</dbReference>
<evidence type="ECO:0000256" key="13">
    <source>
        <dbReference type="SAM" id="SignalP"/>
    </source>
</evidence>
<dbReference type="CDD" id="cd01347">
    <property type="entry name" value="ligand_gated_channel"/>
    <property type="match status" value="1"/>
</dbReference>
<evidence type="ECO:0000259" key="15">
    <source>
        <dbReference type="Pfam" id="PF07715"/>
    </source>
</evidence>
<dbReference type="PATRIC" id="fig|317.174.peg.303"/>
<dbReference type="SUPFAM" id="SSF56935">
    <property type="entry name" value="Porins"/>
    <property type="match status" value="1"/>
</dbReference>
<dbReference type="PANTHER" id="PTHR47234:SF3">
    <property type="entry name" value="SECRETIN_TONB SHORT N-TERMINAL DOMAIN-CONTAINING PROTEIN"/>
    <property type="match status" value="1"/>
</dbReference>
<evidence type="ECO:0000256" key="12">
    <source>
        <dbReference type="SAM" id="MobiDB-lite"/>
    </source>
</evidence>
<evidence type="ECO:0000256" key="3">
    <source>
        <dbReference type="ARBA" id="ARBA00022452"/>
    </source>
</evidence>
<evidence type="ECO:0000256" key="11">
    <source>
        <dbReference type="RuleBase" id="RU003357"/>
    </source>
</evidence>
<comment type="subcellular location">
    <subcellularLocation>
        <location evidence="1 9">Cell outer membrane</location>
        <topology evidence="1 9">Multi-pass membrane protein</topology>
    </subcellularLocation>
</comment>
<evidence type="ECO:0000313" key="16">
    <source>
        <dbReference type="EMBL" id="KFE55963.1"/>
    </source>
</evidence>
<protein>
    <submittedName>
        <fullName evidence="16">TonB-dependent receptor</fullName>
    </submittedName>
</protein>
<comment type="similarity">
    <text evidence="9 11">Belongs to the TonB-dependent receptor family.</text>
</comment>
<evidence type="ECO:0000256" key="1">
    <source>
        <dbReference type="ARBA" id="ARBA00004571"/>
    </source>
</evidence>
<comment type="caution">
    <text evidence="16">The sequence shown here is derived from an EMBL/GenBank/DDBJ whole genome shotgun (WGS) entry which is preliminary data.</text>
</comment>
<keyword evidence="7 9" id="KW-0472">Membrane</keyword>
<dbReference type="Pfam" id="PF00593">
    <property type="entry name" value="TonB_dep_Rec_b-barrel"/>
    <property type="match status" value="1"/>
</dbReference>
<dbReference type="InterPro" id="IPR010916">
    <property type="entry name" value="TonB_box_CS"/>
</dbReference>
<dbReference type="Gene3D" id="2.170.130.10">
    <property type="entry name" value="TonB-dependent receptor, plug domain"/>
    <property type="match status" value="1"/>
</dbReference>
<name>A0A085VKK0_PSESX</name>
<feature type="region of interest" description="Disordered" evidence="12">
    <location>
        <begin position="235"/>
        <end position="267"/>
    </location>
</feature>
<keyword evidence="5 13" id="KW-0732">Signal</keyword>
<evidence type="ECO:0000256" key="10">
    <source>
        <dbReference type="PROSITE-ProRule" id="PRU10143"/>
    </source>
</evidence>
<dbReference type="GO" id="GO:0009279">
    <property type="term" value="C:cell outer membrane"/>
    <property type="evidence" value="ECO:0007669"/>
    <property type="project" value="UniProtKB-SubCell"/>
</dbReference>
<evidence type="ECO:0000256" key="2">
    <source>
        <dbReference type="ARBA" id="ARBA00022448"/>
    </source>
</evidence>
<evidence type="ECO:0000256" key="6">
    <source>
        <dbReference type="ARBA" id="ARBA00023077"/>
    </source>
</evidence>
<dbReference type="Gene3D" id="2.40.170.20">
    <property type="entry name" value="TonB-dependent receptor, beta-barrel domain"/>
    <property type="match status" value="1"/>
</dbReference>
<keyword evidence="2 9" id="KW-0813">Transport</keyword>
<accession>A0A085VKK0</accession>